<organism evidence="1 2">
    <name type="scientific">Mytilus coruscus</name>
    <name type="common">Sea mussel</name>
    <dbReference type="NCBI Taxonomy" id="42192"/>
    <lineage>
        <taxon>Eukaryota</taxon>
        <taxon>Metazoa</taxon>
        <taxon>Spiralia</taxon>
        <taxon>Lophotrochozoa</taxon>
        <taxon>Mollusca</taxon>
        <taxon>Bivalvia</taxon>
        <taxon>Autobranchia</taxon>
        <taxon>Pteriomorphia</taxon>
        <taxon>Mytilida</taxon>
        <taxon>Mytiloidea</taxon>
        <taxon>Mytilidae</taxon>
        <taxon>Mytilinae</taxon>
        <taxon>Mytilus</taxon>
    </lineage>
</organism>
<reference evidence="1 2" key="1">
    <citation type="submission" date="2020-06" db="EMBL/GenBank/DDBJ databases">
        <authorList>
            <person name="Li R."/>
            <person name="Bekaert M."/>
        </authorList>
    </citation>
    <scope>NUCLEOTIDE SEQUENCE [LARGE SCALE GENOMIC DNA]</scope>
    <source>
        <strain evidence="2">wild</strain>
    </source>
</reference>
<accession>A0A6J8ERW2</accession>
<dbReference type="OrthoDB" id="6132182at2759"/>
<dbReference type="SUPFAM" id="SSF48056">
    <property type="entry name" value="Di-copper centre-containing domain"/>
    <property type="match status" value="1"/>
</dbReference>
<dbReference type="InterPro" id="IPR008922">
    <property type="entry name" value="Di-copper_centre_dom_sf"/>
</dbReference>
<keyword evidence="2" id="KW-1185">Reference proteome</keyword>
<name>A0A6J8ERW2_MYTCO</name>
<dbReference type="Gene3D" id="1.10.1280.10">
    <property type="entry name" value="Di-copper center containing domain from catechol oxidase"/>
    <property type="match status" value="1"/>
</dbReference>
<dbReference type="AlphaFoldDB" id="A0A6J8ERW2"/>
<evidence type="ECO:0000313" key="2">
    <source>
        <dbReference type="Proteomes" id="UP000507470"/>
    </source>
</evidence>
<evidence type="ECO:0000313" key="1">
    <source>
        <dbReference type="EMBL" id="CAC5423247.1"/>
    </source>
</evidence>
<protein>
    <submittedName>
        <fullName evidence="1">Uncharacterized protein</fullName>
    </submittedName>
</protein>
<dbReference type="EMBL" id="CACVKT020009753">
    <property type="protein sequence ID" value="CAC5423247.1"/>
    <property type="molecule type" value="Genomic_DNA"/>
</dbReference>
<sequence>MYKNTSSIGLGKDAFDWLDSLGRKLHIRLRRQGRYRLRERKEIRTLSENELNNFFDAVNALKNDKSNGPSFLAHHCFVDYLWEKFRERQKRLGINSETDYPPTTIPGHKPNRLMDNLRPPKTNIQGYSNSFTKQIYRYAPAPTCSNNCGGAFKGFLFCDKSKKGCVSGSRYDFIRNGGFRRVKNYYPSKGKGKRMKIPLSVKNIKFSDQPTMVSESIKAEKGLPDKRVEAFHHLKERRTAN</sequence>
<dbReference type="Proteomes" id="UP000507470">
    <property type="component" value="Unassembled WGS sequence"/>
</dbReference>
<gene>
    <name evidence="1" type="ORF">MCOR_55236</name>
</gene>
<proteinExistence type="predicted"/>